<keyword evidence="1" id="KW-0812">Transmembrane</keyword>
<evidence type="ECO:0000313" key="3">
    <source>
        <dbReference type="Proteomes" id="UP001611263"/>
    </source>
</evidence>
<dbReference type="GeneID" id="93507601"/>
<keyword evidence="3" id="KW-1185">Reference proteome</keyword>
<reference evidence="2 3" key="1">
    <citation type="submission" date="2024-10" db="EMBL/GenBank/DDBJ databases">
        <title>The Natural Products Discovery Center: Release of the First 8490 Sequenced Strains for Exploring Actinobacteria Biosynthetic Diversity.</title>
        <authorList>
            <person name="Kalkreuter E."/>
            <person name="Kautsar S.A."/>
            <person name="Yang D."/>
            <person name="Bader C.D."/>
            <person name="Teijaro C.N."/>
            <person name="Fluegel L."/>
            <person name="Davis C.M."/>
            <person name="Simpson J.R."/>
            <person name="Lauterbach L."/>
            <person name="Steele A.D."/>
            <person name="Gui C."/>
            <person name="Meng S."/>
            <person name="Li G."/>
            <person name="Viehrig K."/>
            <person name="Ye F."/>
            <person name="Su P."/>
            <person name="Kiefer A.F."/>
            <person name="Nichols A."/>
            <person name="Cepeda A.J."/>
            <person name="Yan W."/>
            <person name="Fan B."/>
            <person name="Jiang Y."/>
            <person name="Adhikari A."/>
            <person name="Zheng C.-J."/>
            <person name="Schuster L."/>
            <person name="Cowan T.M."/>
            <person name="Smanski M.J."/>
            <person name="Chevrette M.G."/>
            <person name="De Carvalho L.P.S."/>
            <person name="Shen B."/>
        </authorList>
    </citation>
    <scope>NUCLEOTIDE SEQUENCE [LARGE SCALE GENOMIC DNA]</scope>
    <source>
        <strain evidence="2 3">NPDC020568</strain>
    </source>
</reference>
<name>A0ABW7TWN9_9NOCA</name>
<proteinExistence type="predicted"/>
<dbReference type="RefSeq" id="WP_033247221.1">
    <property type="nucleotide sequence ID" value="NZ_JBIRUQ010000015.1"/>
</dbReference>
<accession>A0ABW7TWN9</accession>
<dbReference type="EMBL" id="JBIRUQ010000015">
    <property type="protein sequence ID" value="MFI1465250.1"/>
    <property type="molecule type" value="Genomic_DNA"/>
</dbReference>
<gene>
    <name evidence="2" type="ORF">ACH4WX_31450</name>
</gene>
<evidence type="ECO:0000256" key="1">
    <source>
        <dbReference type="SAM" id="Phobius"/>
    </source>
</evidence>
<keyword evidence="1" id="KW-1133">Transmembrane helix</keyword>
<keyword evidence="1" id="KW-0472">Membrane</keyword>
<feature type="transmembrane region" description="Helical" evidence="1">
    <location>
        <begin position="82"/>
        <end position="102"/>
    </location>
</feature>
<dbReference type="Proteomes" id="UP001611263">
    <property type="component" value="Unassembled WGS sequence"/>
</dbReference>
<evidence type="ECO:0000313" key="2">
    <source>
        <dbReference type="EMBL" id="MFI1465250.1"/>
    </source>
</evidence>
<feature type="transmembrane region" description="Helical" evidence="1">
    <location>
        <begin position="50"/>
        <end position="70"/>
    </location>
</feature>
<sequence>MNGSAASTSDHDAALAERLATLMRVGTASTTAFLVLGVILRAAGAQQPSTIALATGCSLLVLLPLVRLVIMLGDYARQADRRFVAVTAVVIGLVIAGGATGLHL</sequence>
<feature type="transmembrane region" description="Helical" evidence="1">
    <location>
        <begin position="21"/>
        <end position="44"/>
    </location>
</feature>
<protein>
    <submittedName>
        <fullName evidence="2">DUF1634 domain-containing protein</fullName>
    </submittedName>
</protein>
<comment type="caution">
    <text evidence="2">The sequence shown here is derived from an EMBL/GenBank/DDBJ whole genome shotgun (WGS) entry which is preliminary data.</text>
</comment>
<organism evidence="2 3">
    <name type="scientific">Nocardia carnea</name>
    <dbReference type="NCBI Taxonomy" id="37328"/>
    <lineage>
        <taxon>Bacteria</taxon>
        <taxon>Bacillati</taxon>
        <taxon>Actinomycetota</taxon>
        <taxon>Actinomycetes</taxon>
        <taxon>Mycobacteriales</taxon>
        <taxon>Nocardiaceae</taxon>
        <taxon>Nocardia</taxon>
    </lineage>
</organism>